<proteinExistence type="predicted"/>
<gene>
    <name evidence="2" type="ORF">BCR41DRAFT_313331</name>
</gene>
<evidence type="ECO:0000256" key="1">
    <source>
        <dbReference type="SAM" id="Phobius"/>
    </source>
</evidence>
<dbReference type="RefSeq" id="XP_021876424.1">
    <property type="nucleotide sequence ID" value="XM_022021127.1"/>
</dbReference>
<feature type="non-terminal residue" evidence="2">
    <location>
        <position position="1"/>
    </location>
</feature>
<evidence type="ECO:0000313" key="3">
    <source>
        <dbReference type="Proteomes" id="UP000193648"/>
    </source>
</evidence>
<keyword evidence="1" id="KW-1133">Transmembrane helix</keyword>
<dbReference type="EMBL" id="MCFF01000059">
    <property type="protein sequence ID" value="ORZ04210.1"/>
    <property type="molecule type" value="Genomic_DNA"/>
</dbReference>
<reference evidence="2 3" key="1">
    <citation type="submission" date="2016-07" db="EMBL/GenBank/DDBJ databases">
        <title>Pervasive Adenine N6-methylation of Active Genes in Fungi.</title>
        <authorList>
            <consortium name="DOE Joint Genome Institute"/>
            <person name="Mondo S.J."/>
            <person name="Dannebaum R.O."/>
            <person name="Kuo R.C."/>
            <person name="Labutti K."/>
            <person name="Haridas S."/>
            <person name="Kuo A."/>
            <person name="Salamov A."/>
            <person name="Ahrendt S.R."/>
            <person name="Lipzen A."/>
            <person name="Sullivan W."/>
            <person name="Andreopoulos W.B."/>
            <person name="Clum A."/>
            <person name="Lindquist E."/>
            <person name="Daum C."/>
            <person name="Ramamoorthy G.K."/>
            <person name="Gryganskyi A."/>
            <person name="Culley D."/>
            <person name="Magnuson J.K."/>
            <person name="James T.Y."/>
            <person name="O'Malley M.A."/>
            <person name="Stajich J.E."/>
            <person name="Spatafora J.W."/>
            <person name="Visel A."/>
            <person name="Grigoriev I.V."/>
        </authorList>
    </citation>
    <scope>NUCLEOTIDE SEQUENCE [LARGE SCALE GENOMIC DNA]</scope>
    <source>
        <strain evidence="2 3">NRRL 3116</strain>
    </source>
</reference>
<keyword evidence="1" id="KW-0472">Membrane</keyword>
<keyword evidence="1" id="KW-0812">Transmembrane</keyword>
<comment type="caution">
    <text evidence="2">The sequence shown here is derived from an EMBL/GenBank/DDBJ whole genome shotgun (WGS) entry which is preliminary data.</text>
</comment>
<organism evidence="2 3">
    <name type="scientific">Lobosporangium transversale</name>
    <dbReference type="NCBI Taxonomy" id="64571"/>
    <lineage>
        <taxon>Eukaryota</taxon>
        <taxon>Fungi</taxon>
        <taxon>Fungi incertae sedis</taxon>
        <taxon>Mucoromycota</taxon>
        <taxon>Mortierellomycotina</taxon>
        <taxon>Mortierellomycetes</taxon>
        <taxon>Mortierellales</taxon>
        <taxon>Mortierellaceae</taxon>
        <taxon>Lobosporangium</taxon>
    </lineage>
</organism>
<name>A0A1Y2GAB1_9FUNG</name>
<feature type="transmembrane region" description="Helical" evidence="1">
    <location>
        <begin position="6"/>
        <end position="27"/>
    </location>
</feature>
<dbReference type="Proteomes" id="UP000193648">
    <property type="component" value="Unassembled WGS sequence"/>
</dbReference>
<protein>
    <submittedName>
        <fullName evidence="2">Uncharacterized protein</fullName>
    </submittedName>
</protein>
<sequence length="78" mass="8680">GKTMVYFLPLILWPHTYILIITLLKVLGNEQVEKLASVGIRRVLSSCIRFTRALCEYEAEFNLGPSGLEIPVDRGGCG</sequence>
<evidence type="ECO:0000313" key="2">
    <source>
        <dbReference type="EMBL" id="ORZ04210.1"/>
    </source>
</evidence>
<keyword evidence="3" id="KW-1185">Reference proteome</keyword>
<accession>A0A1Y2GAB1</accession>
<dbReference type="GeneID" id="33562971"/>
<dbReference type="AlphaFoldDB" id="A0A1Y2GAB1"/>
<dbReference type="InParanoid" id="A0A1Y2GAB1"/>
<dbReference type="OrthoDB" id="10261556at2759"/>